<keyword evidence="1" id="KW-0813">Transport</keyword>
<dbReference type="KEGG" id="fbl:Fbal_1682"/>
<proteinExistence type="predicted"/>
<dbReference type="Gene3D" id="3.40.50.300">
    <property type="entry name" value="P-loop containing nucleotide triphosphate hydrolases"/>
    <property type="match status" value="1"/>
</dbReference>
<dbReference type="GeneID" id="67181890"/>
<gene>
    <name evidence="5" type="ordered locus">Fbal_1682</name>
</gene>
<dbReference type="SMART" id="SM00382">
    <property type="entry name" value="AAA"/>
    <property type="match status" value="1"/>
</dbReference>
<dbReference type="GO" id="GO:0005524">
    <property type="term" value="F:ATP binding"/>
    <property type="evidence" value="ECO:0007669"/>
    <property type="project" value="UniProtKB-KW"/>
</dbReference>
<evidence type="ECO:0000313" key="5">
    <source>
        <dbReference type="EMBL" id="ADN75886.1"/>
    </source>
</evidence>
<evidence type="ECO:0000259" key="4">
    <source>
        <dbReference type="PROSITE" id="PS50893"/>
    </source>
</evidence>
<reference evidence="5 6" key="1">
    <citation type="journal article" date="2010" name="Stand. Genomic Sci.">
        <title>Complete genome sequence of Ferrimonas balearica type strain (PAT).</title>
        <authorList>
            <person name="Nolan M."/>
            <person name="Sikorski J."/>
            <person name="Davenport K."/>
            <person name="Lucas S."/>
            <person name="Glavina Del Rio T."/>
            <person name="Tice H."/>
            <person name="Cheng J."/>
            <person name="Goodwin L."/>
            <person name="Pitluck S."/>
            <person name="Liolios K."/>
            <person name="Ivanova N."/>
            <person name="Mavromatis K."/>
            <person name="Ovchinnikova G."/>
            <person name="Pati A."/>
            <person name="Chen A."/>
            <person name="Palaniappan K."/>
            <person name="Land M."/>
            <person name="Hauser L."/>
            <person name="Chang Y."/>
            <person name="Jeffries C."/>
            <person name="Tapia R."/>
            <person name="Brettin T."/>
            <person name="Detter J."/>
            <person name="Han C."/>
            <person name="Yasawong M."/>
            <person name="Rohde M."/>
            <person name="Tindall B."/>
            <person name="Goker M."/>
            <person name="Woyke T."/>
            <person name="Bristow J."/>
            <person name="Eisen J."/>
            <person name="Markowitz V."/>
            <person name="Hugenholtz P."/>
            <person name="Kyrpides N."/>
            <person name="Klenk H."/>
            <person name="Lapidus A."/>
        </authorList>
    </citation>
    <scope>NUCLEOTIDE SEQUENCE [LARGE SCALE GENOMIC DNA]</scope>
    <source>
        <strain evidence="6">DSM 9799 / CCM 4581 / KCTC 23876 / PAT</strain>
    </source>
</reference>
<evidence type="ECO:0000256" key="2">
    <source>
        <dbReference type="ARBA" id="ARBA00022741"/>
    </source>
</evidence>
<dbReference type="InterPro" id="IPR051782">
    <property type="entry name" value="ABC_Transporter_VariousFunc"/>
</dbReference>
<name>E1SRD5_FERBD</name>
<dbReference type="CDD" id="cd03230">
    <property type="entry name" value="ABC_DR_subfamily_A"/>
    <property type="match status" value="1"/>
</dbReference>
<dbReference type="Pfam" id="PF00005">
    <property type="entry name" value="ABC_tran"/>
    <property type="match status" value="1"/>
</dbReference>
<dbReference type="PANTHER" id="PTHR42939">
    <property type="entry name" value="ABC TRANSPORTER ATP-BINDING PROTEIN ALBC-RELATED"/>
    <property type="match status" value="1"/>
</dbReference>
<dbReference type="PROSITE" id="PS50893">
    <property type="entry name" value="ABC_TRANSPORTER_2"/>
    <property type="match status" value="1"/>
</dbReference>
<evidence type="ECO:0000256" key="1">
    <source>
        <dbReference type="ARBA" id="ARBA00022448"/>
    </source>
</evidence>
<protein>
    <submittedName>
        <fullName evidence="5">ABC transporter related protein</fullName>
    </submittedName>
</protein>
<evidence type="ECO:0000313" key="6">
    <source>
        <dbReference type="Proteomes" id="UP000006683"/>
    </source>
</evidence>
<dbReference type="OrthoDB" id="9804819at2"/>
<dbReference type="InterPro" id="IPR027417">
    <property type="entry name" value="P-loop_NTPase"/>
</dbReference>
<dbReference type="Proteomes" id="UP000006683">
    <property type="component" value="Chromosome"/>
</dbReference>
<organism evidence="5 6">
    <name type="scientific">Ferrimonas balearica (strain DSM 9799 / CCM 4581 / KCTC 23876 / PAT)</name>
    <dbReference type="NCBI Taxonomy" id="550540"/>
    <lineage>
        <taxon>Bacteria</taxon>
        <taxon>Pseudomonadati</taxon>
        <taxon>Pseudomonadota</taxon>
        <taxon>Gammaproteobacteria</taxon>
        <taxon>Alteromonadales</taxon>
        <taxon>Ferrimonadaceae</taxon>
        <taxon>Ferrimonas</taxon>
    </lineage>
</organism>
<dbReference type="eggNOG" id="COG1131">
    <property type="taxonomic scope" value="Bacteria"/>
</dbReference>
<dbReference type="PANTHER" id="PTHR42939:SF1">
    <property type="entry name" value="ABC TRANSPORTER ATP-BINDING PROTEIN ALBC-RELATED"/>
    <property type="match status" value="1"/>
</dbReference>
<feature type="domain" description="ABC transporter" evidence="4">
    <location>
        <begin position="6"/>
        <end position="232"/>
    </location>
</feature>
<evidence type="ECO:0000256" key="3">
    <source>
        <dbReference type="ARBA" id="ARBA00022840"/>
    </source>
</evidence>
<keyword evidence="2" id="KW-0547">Nucleotide-binding</keyword>
<dbReference type="STRING" id="550540.Fbal_1682"/>
<dbReference type="InterPro" id="IPR017871">
    <property type="entry name" value="ABC_transporter-like_CS"/>
</dbReference>
<dbReference type="InterPro" id="IPR003593">
    <property type="entry name" value="AAA+_ATPase"/>
</dbReference>
<sequence>MNDAAIHARDLRKSYRSHQALKGVSFDLEPGQMMALLGHNGAGKTTLMKLILGLIQPDTGTLSVLGGVPSDPRQRQQLAIGYLPEQVSLYPQLTGEELLTYFADLRGVSRSRVGELLAELDLAPFACRPVGQYSKGMRQRLGLAQALLGEPRLLLMDEPTVGLDPNSSAYLYHCLNQQVARGCAVVVCTHELTLIEPHFHHALIMAQGQVMAAGDLATLRTAAGLKTRIALADPSDRISRDNQLAPLWDEASQSLWVSPEHKARTIARLTGIHGLLDFTVTAPSLPDVYHHHQSRLGAAL</sequence>
<keyword evidence="6" id="KW-1185">Reference proteome</keyword>
<dbReference type="SUPFAM" id="SSF52540">
    <property type="entry name" value="P-loop containing nucleoside triphosphate hydrolases"/>
    <property type="match status" value="1"/>
</dbReference>
<dbReference type="EMBL" id="CP002209">
    <property type="protein sequence ID" value="ADN75886.1"/>
    <property type="molecule type" value="Genomic_DNA"/>
</dbReference>
<dbReference type="HOGENOM" id="CLU_000604_1_2_6"/>
<dbReference type="RefSeq" id="WP_013345192.1">
    <property type="nucleotide sequence ID" value="NC_014541.1"/>
</dbReference>
<dbReference type="GO" id="GO:0016887">
    <property type="term" value="F:ATP hydrolysis activity"/>
    <property type="evidence" value="ECO:0007669"/>
    <property type="project" value="InterPro"/>
</dbReference>
<dbReference type="AlphaFoldDB" id="E1SRD5"/>
<dbReference type="PROSITE" id="PS00211">
    <property type="entry name" value="ABC_TRANSPORTER_1"/>
    <property type="match status" value="1"/>
</dbReference>
<accession>E1SRD5</accession>
<keyword evidence="3" id="KW-0067">ATP-binding</keyword>
<dbReference type="InterPro" id="IPR003439">
    <property type="entry name" value="ABC_transporter-like_ATP-bd"/>
</dbReference>